<dbReference type="Proteomes" id="UP000726170">
    <property type="component" value="Unassembled WGS sequence"/>
</dbReference>
<evidence type="ECO:0000259" key="3">
    <source>
        <dbReference type="Pfam" id="PF10114"/>
    </source>
</evidence>
<reference evidence="4 5" key="1">
    <citation type="submission" date="2021-06" db="EMBL/GenBank/DDBJ databases">
        <authorList>
            <person name="Sun Q."/>
            <person name="Li D."/>
        </authorList>
    </citation>
    <scope>NUCLEOTIDE SEQUENCE [LARGE SCALE GENOMIC DNA]</scope>
    <source>
        <strain evidence="4 5">MSJ-11</strain>
    </source>
</reference>
<dbReference type="InterPro" id="IPR018771">
    <property type="entry name" value="PocR_dom"/>
</dbReference>
<dbReference type="Pfam" id="PF02518">
    <property type="entry name" value="HATPase_c"/>
    <property type="match status" value="1"/>
</dbReference>
<dbReference type="RefSeq" id="WP_216439205.1">
    <property type="nucleotide sequence ID" value="NZ_JAHLQF010000002.1"/>
</dbReference>
<feature type="domain" description="Histidine kinase/HSP90-like ATPase" evidence="1">
    <location>
        <begin position="299"/>
        <end position="400"/>
    </location>
</feature>
<name>A0ABS6EHQ7_9CLOT</name>
<evidence type="ECO:0000259" key="1">
    <source>
        <dbReference type="Pfam" id="PF02518"/>
    </source>
</evidence>
<dbReference type="PANTHER" id="PTHR34220:SF7">
    <property type="entry name" value="SENSOR HISTIDINE KINASE YPDA"/>
    <property type="match status" value="1"/>
</dbReference>
<dbReference type="InterPro" id="IPR003594">
    <property type="entry name" value="HATPase_dom"/>
</dbReference>
<accession>A0ABS6EHQ7</accession>
<evidence type="ECO:0000259" key="2">
    <source>
        <dbReference type="Pfam" id="PF06580"/>
    </source>
</evidence>
<dbReference type="InterPro" id="IPR050640">
    <property type="entry name" value="Bact_2-comp_sensor_kinase"/>
</dbReference>
<keyword evidence="5" id="KW-1185">Reference proteome</keyword>
<evidence type="ECO:0000313" key="5">
    <source>
        <dbReference type="Proteomes" id="UP000726170"/>
    </source>
</evidence>
<evidence type="ECO:0000313" key="4">
    <source>
        <dbReference type="EMBL" id="MBU5484746.1"/>
    </source>
</evidence>
<comment type="caution">
    <text evidence="4">The sequence shown here is derived from an EMBL/GenBank/DDBJ whole genome shotgun (WGS) entry which is preliminary data.</text>
</comment>
<feature type="domain" description="PocR" evidence="3">
    <location>
        <begin position="11"/>
        <end position="174"/>
    </location>
</feature>
<dbReference type="Pfam" id="PF10114">
    <property type="entry name" value="PocR"/>
    <property type="match status" value="1"/>
</dbReference>
<dbReference type="EMBL" id="JAHLQF010000002">
    <property type="protein sequence ID" value="MBU5484746.1"/>
    <property type="molecule type" value="Genomic_DNA"/>
</dbReference>
<organism evidence="4 5">
    <name type="scientific">Clostridium mobile</name>
    <dbReference type="NCBI Taxonomy" id="2841512"/>
    <lineage>
        <taxon>Bacteria</taxon>
        <taxon>Bacillati</taxon>
        <taxon>Bacillota</taxon>
        <taxon>Clostridia</taxon>
        <taxon>Eubacteriales</taxon>
        <taxon>Clostridiaceae</taxon>
        <taxon>Clostridium</taxon>
    </lineage>
</organism>
<gene>
    <name evidence="4" type="ORF">KQI86_10410</name>
</gene>
<dbReference type="Pfam" id="PF06580">
    <property type="entry name" value="His_kinase"/>
    <property type="match status" value="1"/>
</dbReference>
<feature type="domain" description="Signal transduction histidine kinase internal region" evidence="2">
    <location>
        <begin position="201"/>
        <end position="279"/>
    </location>
</feature>
<protein>
    <submittedName>
        <fullName evidence="4">PocR ligand-binding domain-containing protein</fullName>
    </submittedName>
</protein>
<dbReference type="InterPro" id="IPR010559">
    <property type="entry name" value="Sig_transdc_His_kin_internal"/>
</dbReference>
<sequence>MAIFNNYKFNEIIDIDFLQNIQDKFANIVGLSTITVDESGNPVANSSKFSKFCTLIRSSDEGKRRCTLCDAKGGFDAMRQGKPIIYFCHAGLTDLAAPIIVDNNYIGCMLCGQVIVEEFDNKKKMNLNKLSKELNLPKAKLEDALKEVNVWKHKDITESADFLFLFSNFIAKIGISNIINNKLLKETQEKARLEKLLKNTKIKALQSQINPHFLFNTLNTVGRMALIENAPKTESLIYALSDLLRYSIKNSQHLVTIDTEIKNIEKYLYIQHQRFGDRISYEINIDERICNCKIPVMTLQPLVENSIIHGLESKKEGGKVIINGEIFYDKYILLEIIDNGLGMDEVKLKMINFYNNENTSLELGIQNVKDRLLHYFAHECSFFVESTLGSGTKVTMKIPHYFSGEMSCINY</sequence>
<proteinExistence type="predicted"/>
<dbReference type="PANTHER" id="PTHR34220">
    <property type="entry name" value="SENSOR HISTIDINE KINASE YPDA"/>
    <property type="match status" value="1"/>
</dbReference>